<dbReference type="InterPro" id="IPR016193">
    <property type="entry name" value="Cytidine_deaminase-like"/>
</dbReference>
<dbReference type="GO" id="GO:0005829">
    <property type="term" value="C:cytosol"/>
    <property type="evidence" value="ECO:0007669"/>
    <property type="project" value="TreeGrafter"/>
</dbReference>
<dbReference type="GO" id="GO:0004126">
    <property type="term" value="F:cytidine deaminase activity"/>
    <property type="evidence" value="ECO:0007669"/>
    <property type="project" value="UniProtKB-UniRule"/>
</dbReference>
<feature type="active site" description="Proton donor" evidence="10">
    <location>
        <position position="135"/>
    </location>
</feature>
<dbReference type="GO" id="GO:0042802">
    <property type="term" value="F:identical protein binding"/>
    <property type="evidence" value="ECO:0007669"/>
    <property type="project" value="UniProtKB-ARBA"/>
</dbReference>
<feature type="region of interest" description="Disordered" evidence="14">
    <location>
        <begin position="1"/>
        <end position="40"/>
    </location>
</feature>
<dbReference type="EC" id="3.5.4.5" evidence="4 13"/>
<dbReference type="Gene3D" id="3.40.140.10">
    <property type="entry name" value="Cytidine Deaminase, domain 2"/>
    <property type="match status" value="1"/>
</dbReference>
<accession>A0A9Q0YK40</accession>
<comment type="cofactor">
    <cofactor evidence="1 12 13">
        <name>Zn(2+)</name>
        <dbReference type="ChEBI" id="CHEBI:29105"/>
    </cofactor>
</comment>
<evidence type="ECO:0000256" key="3">
    <source>
        <dbReference type="ARBA" id="ARBA00006576"/>
    </source>
</evidence>
<feature type="binding site" evidence="11">
    <location>
        <begin position="122"/>
        <end position="128"/>
    </location>
    <ligand>
        <name>substrate</name>
    </ligand>
</feature>
<dbReference type="EMBL" id="JAIZAY010000021">
    <property type="protein sequence ID" value="KAJ8021672.1"/>
    <property type="molecule type" value="Genomic_DNA"/>
</dbReference>
<dbReference type="InterPro" id="IPR006262">
    <property type="entry name" value="Cyt_deam_tetra"/>
</dbReference>
<feature type="binding site" evidence="12">
    <location>
        <position position="133"/>
    </location>
    <ligand>
        <name>Zn(2+)</name>
        <dbReference type="ChEBI" id="CHEBI:29105"/>
        <note>catalytic</note>
    </ligand>
</feature>
<evidence type="ECO:0000256" key="4">
    <source>
        <dbReference type="ARBA" id="ARBA00012783"/>
    </source>
</evidence>
<comment type="caution">
    <text evidence="16">The sequence shown here is derived from an EMBL/GenBank/DDBJ whole genome shotgun (WGS) entry which is preliminary data.</text>
</comment>
<evidence type="ECO:0000256" key="6">
    <source>
        <dbReference type="ARBA" id="ARBA00022801"/>
    </source>
</evidence>
<protein>
    <recommendedName>
        <fullName evidence="4 13">Cytidine deaminase</fullName>
        <ecNumber evidence="4 13">3.5.4.5</ecNumber>
    </recommendedName>
    <alternativeName>
        <fullName evidence="8 13">Cytidine aminohydrolase</fullName>
    </alternativeName>
</protein>
<dbReference type="OrthoDB" id="414540at2759"/>
<dbReference type="Pfam" id="PF00383">
    <property type="entry name" value="dCMP_cyt_deam_1"/>
    <property type="match status" value="1"/>
</dbReference>
<dbReference type="AlphaFoldDB" id="A0A9Q0YK40"/>
<dbReference type="PROSITE" id="PS00903">
    <property type="entry name" value="CYT_DCMP_DEAMINASES_1"/>
    <property type="match status" value="1"/>
</dbReference>
<evidence type="ECO:0000259" key="15">
    <source>
        <dbReference type="PROSITE" id="PS51747"/>
    </source>
</evidence>
<evidence type="ECO:0000313" key="16">
    <source>
        <dbReference type="EMBL" id="KAJ8021672.1"/>
    </source>
</evidence>
<keyword evidence="5 12" id="KW-0479">Metal-binding</keyword>
<gene>
    <name evidence="16" type="ORF">HOLleu_38944</name>
</gene>
<feature type="binding site" evidence="12">
    <location>
        <position position="167"/>
    </location>
    <ligand>
        <name>Zn(2+)</name>
        <dbReference type="ChEBI" id="CHEBI:29105"/>
        <note>catalytic</note>
    </ligand>
</feature>
<dbReference type="Proteomes" id="UP001152320">
    <property type="component" value="Chromosome 21"/>
</dbReference>
<evidence type="ECO:0000256" key="2">
    <source>
        <dbReference type="ARBA" id="ARBA00003949"/>
    </source>
</evidence>
<dbReference type="InterPro" id="IPR016192">
    <property type="entry name" value="APOBEC/CMP_deaminase_Zn-bd"/>
</dbReference>
<keyword evidence="6 13" id="KW-0378">Hydrolase</keyword>
<evidence type="ECO:0000256" key="13">
    <source>
        <dbReference type="RuleBase" id="RU364006"/>
    </source>
</evidence>
<comment type="similarity">
    <text evidence="3 13">Belongs to the cytidine and deoxycytidylate deaminase family.</text>
</comment>
<dbReference type="GO" id="GO:0008270">
    <property type="term" value="F:zinc ion binding"/>
    <property type="evidence" value="ECO:0007669"/>
    <property type="project" value="UniProtKB-UniRule"/>
</dbReference>
<comment type="function">
    <text evidence="2 13">This enzyme scavenges exogenous and endogenous cytidine and 2'-deoxycytidine for UMP synthesis.</text>
</comment>
<evidence type="ECO:0000256" key="9">
    <source>
        <dbReference type="ARBA" id="ARBA00049558"/>
    </source>
</evidence>
<keyword evidence="7 12" id="KW-0862">Zinc</keyword>
<dbReference type="FunFam" id="3.40.140.10:FF:000008">
    <property type="entry name" value="Cytidine deaminase"/>
    <property type="match status" value="1"/>
</dbReference>
<feature type="binding site" evidence="12">
    <location>
        <position position="170"/>
    </location>
    <ligand>
        <name>Zn(2+)</name>
        <dbReference type="ChEBI" id="CHEBI:29105"/>
        <note>catalytic</note>
    </ligand>
</feature>
<evidence type="ECO:0000313" key="17">
    <source>
        <dbReference type="Proteomes" id="UP001152320"/>
    </source>
</evidence>
<organism evidence="16 17">
    <name type="scientific">Holothuria leucospilota</name>
    <name type="common">Black long sea cucumber</name>
    <name type="synonym">Mertensiothuria leucospilota</name>
    <dbReference type="NCBI Taxonomy" id="206669"/>
    <lineage>
        <taxon>Eukaryota</taxon>
        <taxon>Metazoa</taxon>
        <taxon>Echinodermata</taxon>
        <taxon>Eleutherozoa</taxon>
        <taxon>Echinozoa</taxon>
        <taxon>Holothuroidea</taxon>
        <taxon>Aspidochirotacea</taxon>
        <taxon>Aspidochirotida</taxon>
        <taxon>Holothuriidae</taxon>
        <taxon>Holothuria</taxon>
    </lineage>
</organism>
<evidence type="ECO:0000256" key="5">
    <source>
        <dbReference type="ARBA" id="ARBA00022723"/>
    </source>
</evidence>
<dbReference type="PROSITE" id="PS51747">
    <property type="entry name" value="CYT_DCMP_DEAMINASES_2"/>
    <property type="match status" value="1"/>
</dbReference>
<dbReference type="SUPFAM" id="SSF53927">
    <property type="entry name" value="Cytidine deaminase-like"/>
    <property type="match status" value="1"/>
</dbReference>
<feature type="compositionally biased region" description="Low complexity" evidence="14">
    <location>
        <begin position="18"/>
        <end position="27"/>
    </location>
</feature>
<evidence type="ECO:0000256" key="8">
    <source>
        <dbReference type="ARBA" id="ARBA00032005"/>
    </source>
</evidence>
<dbReference type="GO" id="GO:0072527">
    <property type="term" value="P:pyrimidine-containing compound metabolic process"/>
    <property type="evidence" value="ECO:0007669"/>
    <property type="project" value="UniProtKB-ARBA"/>
</dbReference>
<dbReference type="PANTHER" id="PTHR11644:SF2">
    <property type="entry name" value="CYTIDINE DEAMINASE"/>
    <property type="match status" value="1"/>
</dbReference>
<dbReference type="NCBIfam" id="TIGR01354">
    <property type="entry name" value="cyt_deam_tetra"/>
    <property type="match status" value="1"/>
</dbReference>
<evidence type="ECO:0000256" key="7">
    <source>
        <dbReference type="ARBA" id="ARBA00022833"/>
    </source>
</evidence>
<evidence type="ECO:0000256" key="14">
    <source>
        <dbReference type="SAM" id="MobiDB-lite"/>
    </source>
</evidence>
<comment type="catalytic activity">
    <reaction evidence="13">
        <text>2'-deoxycytidine + H2O + H(+) = 2'-deoxyuridine + NH4(+)</text>
        <dbReference type="Rhea" id="RHEA:13433"/>
        <dbReference type="ChEBI" id="CHEBI:15377"/>
        <dbReference type="ChEBI" id="CHEBI:15378"/>
        <dbReference type="ChEBI" id="CHEBI:15698"/>
        <dbReference type="ChEBI" id="CHEBI:16450"/>
        <dbReference type="ChEBI" id="CHEBI:28938"/>
        <dbReference type="EC" id="3.5.4.5"/>
    </reaction>
</comment>
<proteinExistence type="inferred from homology"/>
<evidence type="ECO:0000256" key="1">
    <source>
        <dbReference type="ARBA" id="ARBA00001947"/>
    </source>
</evidence>
<reference evidence="16" key="1">
    <citation type="submission" date="2021-10" db="EMBL/GenBank/DDBJ databases">
        <title>Tropical sea cucumber genome reveals ecological adaptation and Cuvierian tubules defense mechanism.</title>
        <authorList>
            <person name="Chen T."/>
        </authorList>
    </citation>
    <scope>NUCLEOTIDE SEQUENCE</scope>
    <source>
        <strain evidence="16">Nanhai2018</strain>
        <tissue evidence="16">Muscle</tissue>
    </source>
</reference>
<dbReference type="CDD" id="cd01283">
    <property type="entry name" value="cytidine_deaminase"/>
    <property type="match status" value="1"/>
</dbReference>
<evidence type="ECO:0000256" key="10">
    <source>
        <dbReference type="PIRSR" id="PIRSR606262-1"/>
    </source>
</evidence>
<evidence type="ECO:0000256" key="11">
    <source>
        <dbReference type="PIRSR" id="PIRSR606262-2"/>
    </source>
</evidence>
<dbReference type="GO" id="GO:0055086">
    <property type="term" value="P:nucleobase-containing small molecule metabolic process"/>
    <property type="evidence" value="ECO:0007669"/>
    <property type="project" value="UniProtKB-ARBA"/>
</dbReference>
<comment type="catalytic activity">
    <reaction evidence="9 13">
        <text>cytidine + H2O + H(+) = uridine + NH4(+)</text>
        <dbReference type="Rhea" id="RHEA:16069"/>
        <dbReference type="ChEBI" id="CHEBI:15377"/>
        <dbReference type="ChEBI" id="CHEBI:15378"/>
        <dbReference type="ChEBI" id="CHEBI:16704"/>
        <dbReference type="ChEBI" id="CHEBI:17562"/>
        <dbReference type="ChEBI" id="CHEBI:28938"/>
        <dbReference type="EC" id="3.5.4.5"/>
    </reaction>
</comment>
<name>A0A9Q0YK40_HOLLE</name>
<keyword evidence="17" id="KW-1185">Reference proteome</keyword>
<dbReference type="NCBIfam" id="NF004064">
    <property type="entry name" value="PRK05578.1"/>
    <property type="match status" value="1"/>
</dbReference>
<feature type="domain" description="CMP/dCMP-type deaminase" evidence="15">
    <location>
        <begin position="81"/>
        <end position="184"/>
    </location>
</feature>
<dbReference type="PANTHER" id="PTHR11644">
    <property type="entry name" value="CYTIDINE DEAMINASE"/>
    <property type="match status" value="1"/>
</dbReference>
<evidence type="ECO:0000256" key="12">
    <source>
        <dbReference type="PIRSR" id="PIRSR606262-3"/>
    </source>
</evidence>
<dbReference type="InterPro" id="IPR050202">
    <property type="entry name" value="Cyt/Deoxycyt_deaminase"/>
</dbReference>
<sequence length="184" mass="19871">MARFLTRSPGIGRHRRSPSFGSGSSDGSPRRRRKCPADSLRSSEQLLNTLLERLSQVVAPLQMAGHQASMAPDPPQQGEQDTIKEMMVKSAEAKSQAYCPYSNFRVGAALLTENGNIIQGCNVENASYTLGICAERCAIFKAVSEGNKDITAIAVSTDLKDEFTAPCGACRQVIFEVMSVSVLI</sequence>
<dbReference type="InterPro" id="IPR002125">
    <property type="entry name" value="CMP_dCMP_dom"/>
</dbReference>